<proteinExistence type="predicted"/>
<sequence length="104" mass="11273">MYEDSLSDAESLAKSISGTRAVFIAVRCPGNMPGSTIAQNTAAALIAALRILQTTFPNRKLPQVVLLSTASTSDYHCRDLSPTPRTHTLVRIMRERKCEPAASI</sequence>
<accession>A0AAI8YR27</accession>
<evidence type="ECO:0000313" key="1">
    <source>
        <dbReference type="EMBL" id="CAJ2514166.1"/>
    </source>
</evidence>
<protein>
    <submittedName>
        <fullName evidence="1">Uu.00g022850.m01.CDS01</fullName>
    </submittedName>
</protein>
<name>A0AAI8YR27_9PEZI</name>
<reference evidence="1" key="1">
    <citation type="submission" date="2023-10" db="EMBL/GenBank/DDBJ databases">
        <authorList>
            <person name="Hackl T."/>
        </authorList>
    </citation>
    <scope>NUCLEOTIDE SEQUENCE</scope>
</reference>
<organism evidence="1 2">
    <name type="scientific">Anthostomella pinea</name>
    <dbReference type="NCBI Taxonomy" id="933095"/>
    <lineage>
        <taxon>Eukaryota</taxon>
        <taxon>Fungi</taxon>
        <taxon>Dikarya</taxon>
        <taxon>Ascomycota</taxon>
        <taxon>Pezizomycotina</taxon>
        <taxon>Sordariomycetes</taxon>
        <taxon>Xylariomycetidae</taxon>
        <taxon>Xylariales</taxon>
        <taxon>Xylariaceae</taxon>
        <taxon>Anthostomella</taxon>
    </lineage>
</organism>
<dbReference type="EMBL" id="CAUWAG010000020">
    <property type="protein sequence ID" value="CAJ2514166.1"/>
    <property type="molecule type" value="Genomic_DNA"/>
</dbReference>
<evidence type="ECO:0000313" key="2">
    <source>
        <dbReference type="Proteomes" id="UP001295740"/>
    </source>
</evidence>
<comment type="caution">
    <text evidence="1">The sequence shown here is derived from an EMBL/GenBank/DDBJ whole genome shotgun (WGS) entry which is preliminary data.</text>
</comment>
<dbReference type="AlphaFoldDB" id="A0AAI8YR27"/>
<gene>
    <name evidence="1" type="ORF">KHLLAP_LOCUS14634</name>
</gene>
<keyword evidence="2" id="KW-1185">Reference proteome</keyword>
<dbReference type="Proteomes" id="UP001295740">
    <property type="component" value="Unassembled WGS sequence"/>
</dbReference>